<dbReference type="InterPro" id="IPR058647">
    <property type="entry name" value="BSH_CzcB-like"/>
</dbReference>
<dbReference type="InterPro" id="IPR051909">
    <property type="entry name" value="MFP_Cation_Efflux"/>
</dbReference>
<feature type="domain" description="CzcB-like barrel-sandwich hybrid" evidence="5">
    <location>
        <begin position="65"/>
        <end position="213"/>
    </location>
</feature>
<dbReference type="STRING" id="1396821.SAMN05444515_101457"/>
<dbReference type="GO" id="GO:0030288">
    <property type="term" value="C:outer membrane-bounded periplasmic space"/>
    <property type="evidence" value="ECO:0007669"/>
    <property type="project" value="TreeGrafter"/>
</dbReference>
<dbReference type="InterPro" id="IPR058792">
    <property type="entry name" value="Beta-barrel_RND_2"/>
</dbReference>
<evidence type="ECO:0000256" key="1">
    <source>
        <dbReference type="ARBA" id="ARBA00009477"/>
    </source>
</evidence>
<dbReference type="Gene3D" id="1.10.287.470">
    <property type="entry name" value="Helix hairpin bin"/>
    <property type="match status" value="1"/>
</dbReference>
<dbReference type="AlphaFoldDB" id="A0A1H7GC20"/>
<evidence type="ECO:0000313" key="6">
    <source>
        <dbReference type="EMBL" id="SEK34040.1"/>
    </source>
</evidence>
<dbReference type="PANTHER" id="PTHR30097">
    <property type="entry name" value="CATION EFFLUX SYSTEM PROTEIN CUSB"/>
    <property type="match status" value="1"/>
</dbReference>
<accession>A0A1H7GC20</accession>
<evidence type="ECO:0000259" key="5">
    <source>
        <dbReference type="Pfam" id="PF25973"/>
    </source>
</evidence>
<dbReference type="SUPFAM" id="SSF111369">
    <property type="entry name" value="HlyD-like secretion proteins"/>
    <property type="match status" value="1"/>
</dbReference>
<name>A0A1H7GC20_9GAMM</name>
<protein>
    <submittedName>
        <fullName evidence="6">RND family efflux transporter, MFP subunit</fullName>
    </submittedName>
</protein>
<dbReference type="GO" id="GO:0015679">
    <property type="term" value="P:plasma membrane copper ion transport"/>
    <property type="evidence" value="ECO:0007669"/>
    <property type="project" value="TreeGrafter"/>
</dbReference>
<dbReference type="Gene3D" id="2.40.50.100">
    <property type="match status" value="1"/>
</dbReference>
<evidence type="ECO:0000256" key="2">
    <source>
        <dbReference type="ARBA" id="ARBA00022448"/>
    </source>
</evidence>
<dbReference type="EMBL" id="FOAA01000001">
    <property type="protein sequence ID" value="SEK34040.1"/>
    <property type="molecule type" value="Genomic_DNA"/>
</dbReference>
<gene>
    <name evidence="6" type="ORF">SAMN05444515_101457</name>
</gene>
<dbReference type="GO" id="GO:0016020">
    <property type="term" value="C:membrane"/>
    <property type="evidence" value="ECO:0007669"/>
    <property type="project" value="InterPro"/>
</dbReference>
<dbReference type="NCBIfam" id="TIGR01730">
    <property type="entry name" value="RND_mfp"/>
    <property type="match status" value="1"/>
</dbReference>
<evidence type="ECO:0000256" key="3">
    <source>
        <dbReference type="SAM" id="SignalP"/>
    </source>
</evidence>
<dbReference type="Gene3D" id="2.40.420.20">
    <property type="match status" value="1"/>
</dbReference>
<dbReference type="GO" id="GO:0022857">
    <property type="term" value="F:transmembrane transporter activity"/>
    <property type="evidence" value="ECO:0007669"/>
    <property type="project" value="InterPro"/>
</dbReference>
<dbReference type="RefSeq" id="WP_245740497.1">
    <property type="nucleotide sequence ID" value="NZ_FOAA01000001.1"/>
</dbReference>
<dbReference type="Proteomes" id="UP000199256">
    <property type="component" value="Unassembled WGS sequence"/>
</dbReference>
<proteinExistence type="inferred from homology"/>
<keyword evidence="2" id="KW-0813">Transport</keyword>
<dbReference type="Pfam" id="PF25954">
    <property type="entry name" value="Beta-barrel_RND_2"/>
    <property type="match status" value="1"/>
</dbReference>
<dbReference type="PANTHER" id="PTHR30097:SF4">
    <property type="entry name" value="SLR6042 PROTEIN"/>
    <property type="match status" value="1"/>
</dbReference>
<sequence length="361" mass="39324">MKYTLFPLLLVALLGGQVAAAAPPLPLTEAQAQSLGVEWAKPAAADHFISGRYPGVVTIPTAQLRVITARQSGVIERLVVAEGQHVSSGTLLAELRSPELVDTQRQYLDALNRLELARQALERDQNLFREGLIPERRLLETQSRQQELSNHENQFRQQLALAGLSENALTQLARTRQLSGTLSVHAPIAGTIIKQMVETGQSVDTAEPLYRLAQLNPLWLEVHVPLAQLDTVALGTSVLLPAQGLQGQVIAVGSMVHEKDQGILLRARIPDAAEQLRPGQFLEAQLAQPLQPGHWRLPATALVRHGGETWILVDADNAFLPQPVQVVAQEDQTVVVRAPLEPSNRVAIRGVAAMKAIWLGE</sequence>
<feature type="chain" id="PRO_5011553753" evidence="3">
    <location>
        <begin position="22"/>
        <end position="361"/>
    </location>
</feature>
<organism evidence="6 7">
    <name type="scientific">Ectothiorhodospira marina</name>
    <dbReference type="NCBI Taxonomy" id="1396821"/>
    <lineage>
        <taxon>Bacteria</taxon>
        <taxon>Pseudomonadati</taxon>
        <taxon>Pseudomonadota</taxon>
        <taxon>Gammaproteobacteria</taxon>
        <taxon>Chromatiales</taxon>
        <taxon>Ectothiorhodospiraceae</taxon>
        <taxon>Ectothiorhodospira</taxon>
    </lineage>
</organism>
<evidence type="ECO:0000313" key="7">
    <source>
        <dbReference type="Proteomes" id="UP000199256"/>
    </source>
</evidence>
<comment type="similarity">
    <text evidence="1">Belongs to the membrane fusion protein (MFP) (TC 8.A.1) family.</text>
</comment>
<feature type="domain" description="CusB-like beta-barrel" evidence="4">
    <location>
        <begin position="217"/>
        <end position="288"/>
    </location>
</feature>
<dbReference type="GO" id="GO:0060003">
    <property type="term" value="P:copper ion export"/>
    <property type="evidence" value="ECO:0007669"/>
    <property type="project" value="TreeGrafter"/>
</dbReference>
<reference evidence="7" key="1">
    <citation type="submission" date="2016-10" db="EMBL/GenBank/DDBJ databases">
        <authorList>
            <person name="Varghese N."/>
            <person name="Submissions S."/>
        </authorList>
    </citation>
    <scope>NUCLEOTIDE SEQUENCE [LARGE SCALE GENOMIC DNA]</scope>
    <source>
        <strain evidence="7">DSM 241</strain>
    </source>
</reference>
<evidence type="ECO:0000259" key="4">
    <source>
        <dbReference type="Pfam" id="PF25954"/>
    </source>
</evidence>
<keyword evidence="3" id="KW-0732">Signal</keyword>
<dbReference type="Pfam" id="PF25973">
    <property type="entry name" value="BSH_CzcB"/>
    <property type="match status" value="1"/>
</dbReference>
<dbReference type="InterPro" id="IPR006143">
    <property type="entry name" value="RND_pump_MFP"/>
</dbReference>
<dbReference type="Gene3D" id="2.40.30.170">
    <property type="match status" value="1"/>
</dbReference>
<keyword evidence="7" id="KW-1185">Reference proteome</keyword>
<feature type="signal peptide" evidence="3">
    <location>
        <begin position="1"/>
        <end position="21"/>
    </location>
</feature>
<dbReference type="GO" id="GO:0046914">
    <property type="term" value="F:transition metal ion binding"/>
    <property type="evidence" value="ECO:0007669"/>
    <property type="project" value="TreeGrafter"/>
</dbReference>